<keyword evidence="2" id="KW-0040">ANK repeat</keyword>
<dbReference type="Pfam" id="PF12796">
    <property type="entry name" value="Ank_2"/>
    <property type="match status" value="1"/>
</dbReference>
<dbReference type="PROSITE" id="PS50088">
    <property type="entry name" value="ANK_REPEAT"/>
    <property type="match status" value="3"/>
</dbReference>
<dbReference type="PANTHER" id="PTHR24171">
    <property type="entry name" value="ANKYRIN REPEAT DOMAIN-CONTAINING PROTEIN 39-RELATED"/>
    <property type="match status" value="1"/>
</dbReference>
<reference evidence="3" key="1">
    <citation type="submission" date="2018-10" db="EMBL/GenBank/DDBJ databases">
        <title>Hidden diversity of soil giant viruses.</title>
        <authorList>
            <person name="Schulz F."/>
            <person name="Alteio L."/>
            <person name="Goudeau D."/>
            <person name="Ryan E.M."/>
            <person name="Malmstrom R.R."/>
            <person name="Blanchard J."/>
            <person name="Woyke T."/>
        </authorList>
    </citation>
    <scope>NUCLEOTIDE SEQUENCE</scope>
    <source>
        <strain evidence="3">FNV1</strain>
    </source>
</reference>
<gene>
    <name evidence="3" type="ORF">Faunusvirus61_1</name>
</gene>
<dbReference type="PANTHER" id="PTHR24171:SF8">
    <property type="entry name" value="BRCA1-ASSOCIATED RING DOMAIN PROTEIN 1"/>
    <property type="match status" value="1"/>
</dbReference>
<evidence type="ECO:0000256" key="1">
    <source>
        <dbReference type="ARBA" id="ARBA00022737"/>
    </source>
</evidence>
<proteinExistence type="predicted"/>
<dbReference type="PROSITE" id="PS50297">
    <property type="entry name" value="ANK_REP_REGION"/>
    <property type="match status" value="3"/>
</dbReference>
<dbReference type="Pfam" id="PF00023">
    <property type="entry name" value="Ank"/>
    <property type="match status" value="1"/>
</dbReference>
<dbReference type="SUPFAM" id="SSF48403">
    <property type="entry name" value="Ankyrin repeat"/>
    <property type="match status" value="1"/>
</dbReference>
<keyword evidence="1" id="KW-0677">Repeat</keyword>
<dbReference type="Gene3D" id="1.25.40.20">
    <property type="entry name" value="Ankyrin repeat-containing domain"/>
    <property type="match status" value="2"/>
</dbReference>
<sequence length="255" mass="28952">MYNENNTMNNENNTMDNENNIKHALYLHNLLREYDKDKLCTDHNIEIEDKCIEHIDTHTDFYNTQYNSSWYKNITPLIYACIRGSERIANILINKGADIHLQCGGKYTAIHDAVNGNMYSMVAELIKRGADINIGNCDNRTPLITACMNDYPKIAALLIQSGADVHIQMNNKQTALSMALGANVDTAILLMENGADIIDTDVLYKLRNSESIVYHVYKHMYTQYNKSISAVVNGDHCFKQTYVPGLIDIICDFIL</sequence>
<dbReference type="InterPro" id="IPR002110">
    <property type="entry name" value="Ankyrin_rpt"/>
</dbReference>
<evidence type="ECO:0000313" key="3">
    <source>
        <dbReference type="EMBL" id="AYV79834.1"/>
    </source>
</evidence>
<accession>A0A3G4ZZY6</accession>
<evidence type="ECO:0000256" key="2">
    <source>
        <dbReference type="ARBA" id="ARBA00023043"/>
    </source>
</evidence>
<name>A0A3G4ZZY6_9VIRU</name>
<dbReference type="EMBL" id="MK072192">
    <property type="protein sequence ID" value="AYV79834.1"/>
    <property type="molecule type" value="Genomic_DNA"/>
</dbReference>
<protein>
    <submittedName>
        <fullName evidence="3">Uncharacterized protein</fullName>
    </submittedName>
</protein>
<dbReference type="InterPro" id="IPR036770">
    <property type="entry name" value="Ankyrin_rpt-contain_sf"/>
</dbReference>
<organism evidence="3">
    <name type="scientific">Faunusvirus sp</name>
    <dbReference type="NCBI Taxonomy" id="2487766"/>
    <lineage>
        <taxon>Viruses</taxon>
        <taxon>Varidnaviria</taxon>
        <taxon>Bamfordvirae</taxon>
        <taxon>Nucleocytoviricota</taxon>
        <taxon>Megaviricetes</taxon>
        <taxon>Imitervirales</taxon>
        <taxon>Mimiviridae</taxon>
    </lineage>
</organism>
<dbReference type="GO" id="GO:0004842">
    <property type="term" value="F:ubiquitin-protein transferase activity"/>
    <property type="evidence" value="ECO:0007669"/>
    <property type="project" value="TreeGrafter"/>
</dbReference>
<dbReference type="SMART" id="SM00248">
    <property type="entry name" value="ANK"/>
    <property type="match status" value="4"/>
</dbReference>
<dbReference type="GO" id="GO:0085020">
    <property type="term" value="P:protein K6-linked ubiquitination"/>
    <property type="evidence" value="ECO:0007669"/>
    <property type="project" value="TreeGrafter"/>
</dbReference>